<sequence length="238" mass="26077">MGTNGKEIPCETQFLIVEANKGSGLGGGDESSSYVVFLPILEGDFRAVFQGNEANELEICLESGLESLKAGVVTPKFVIIDDGWQSVGMDETSVEFNADSAANFANRLTHIKEKHKFQKDGKEGHRVDDPALSLGHVITDIKRNNSLKYVYVWHAITGYWGGFKPSVSESITKNGLGGGVKLAKKYHQALEASISRNFPDNGIIACMSHNTDGLYRVCTQQLEQLEDVPFMSSNHKVH</sequence>
<evidence type="ECO:0000313" key="4">
    <source>
        <dbReference type="EMBL" id="OAP00437.1"/>
    </source>
</evidence>
<evidence type="ECO:0000256" key="3">
    <source>
        <dbReference type="ARBA" id="ARBA00025404"/>
    </source>
</evidence>
<name>A0A178V285_ARATH</name>
<dbReference type="InterPro" id="IPR008811">
    <property type="entry name" value="Glycosyl_hydrolases_36"/>
</dbReference>
<dbReference type="EMBL" id="LUHQ01000004">
    <property type="protein sequence ID" value="OAP00437.1"/>
    <property type="molecule type" value="Genomic_DNA"/>
</dbReference>
<proteinExistence type="inferred from homology"/>
<gene>
    <name evidence="4" type="ordered locus">AXX17_At4g01620</name>
</gene>
<comment type="similarity">
    <text evidence="1">Belongs to the glycosyl hydrolases 36 family.</text>
</comment>
<dbReference type="PANTHER" id="PTHR31268:SF29">
    <property type="entry name" value="GALACTINOL--SUCROSE GALACTOSYLTRANSFERASE 1-RELATED"/>
    <property type="match status" value="1"/>
</dbReference>
<keyword evidence="2" id="KW-0119">Carbohydrate metabolism</keyword>
<evidence type="ECO:0000313" key="5">
    <source>
        <dbReference type="Proteomes" id="UP000078284"/>
    </source>
</evidence>
<dbReference type="AlphaFoldDB" id="A0A178V285"/>
<dbReference type="InterPro" id="IPR017853">
    <property type="entry name" value="GH"/>
</dbReference>
<comment type="function">
    <text evidence="3">Transglycosidase operating by a ping-pong reaction mechanism. Involved in the synthesis of raffinose, a major soluble carbohydrate in seeds, roots and tubers.</text>
</comment>
<dbReference type="SUPFAM" id="SSF51445">
    <property type="entry name" value="(Trans)glycosidases"/>
    <property type="match status" value="1"/>
</dbReference>
<dbReference type="Proteomes" id="UP000078284">
    <property type="component" value="Chromosome 4"/>
</dbReference>
<organism evidence="4 5">
    <name type="scientific">Arabidopsis thaliana</name>
    <name type="common">Mouse-ear cress</name>
    <dbReference type="NCBI Taxonomy" id="3702"/>
    <lineage>
        <taxon>Eukaryota</taxon>
        <taxon>Viridiplantae</taxon>
        <taxon>Streptophyta</taxon>
        <taxon>Embryophyta</taxon>
        <taxon>Tracheophyta</taxon>
        <taxon>Spermatophyta</taxon>
        <taxon>Magnoliopsida</taxon>
        <taxon>eudicotyledons</taxon>
        <taxon>Gunneridae</taxon>
        <taxon>Pentapetalae</taxon>
        <taxon>rosids</taxon>
        <taxon>malvids</taxon>
        <taxon>Brassicales</taxon>
        <taxon>Brassicaceae</taxon>
        <taxon>Camelineae</taxon>
        <taxon>Arabidopsis</taxon>
    </lineage>
</organism>
<comment type="caution">
    <text evidence="4">The sequence shown here is derived from an EMBL/GenBank/DDBJ whole genome shotgun (WGS) entry which is preliminary data.</text>
</comment>
<evidence type="ECO:0000256" key="1">
    <source>
        <dbReference type="ARBA" id="ARBA00007240"/>
    </source>
</evidence>
<protein>
    <submittedName>
        <fullName evidence="4">Uncharacterized protein</fullName>
    </submittedName>
</protein>
<dbReference type="PANTHER" id="PTHR31268">
    <property type="match status" value="1"/>
</dbReference>
<accession>A0A178V285</accession>
<dbReference type="Pfam" id="PF05691">
    <property type="entry name" value="Raffinose_syn"/>
    <property type="match status" value="2"/>
</dbReference>
<reference evidence="5" key="1">
    <citation type="journal article" date="2016" name="Proc. Natl. Acad. Sci. U.S.A.">
        <title>Chromosome-level assembly of Arabidopsis thaliana Ler reveals the extent of translocation and inversion polymorphisms.</title>
        <authorList>
            <person name="Zapata L."/>
            <person name="Ding J."/>
            <person name="Willing E.M."/>
            <person name="Hartwig B."/>
            <person name="Bezdan D."/>
            <person name="Jiao W.B."/>
            <person name="Patel V."/>
            <person name="Velikkakam James G."/>
            <person name="Koornneef M."/>
            <person name="Ossowski S."/>
            <person name="Schneeberger K."/>
        </authorList>
    </citation>
    <scope>NUCLEOTIDE SEQUENCE [LARGE SCALE GENOMIC DNA]</scope>
    <source>
        <strain evidence="5">cv. Landsberg erecta</strain>
    </source>
</reference>
<evidence type="ECO:0000256" key="2">
    <source>
        <dbReference type="ARBA" id="ARBA00023277"/>
    </source>
</evidence>